<dbReference type="PANTHER" id="PTHR46350:SF2">
    <property type="entry name" value="RAS LIKE FAMILY 10 MEMBER B"/>
    <property type="match status" value="1"/>
</dbReference>
<dbReference type="OrthoDB" id="299781at2759"/>
<dbReference type="PANTHER" id="PTHR46350">
    <property type="entry name" value="RAS LIKE FAMILY 10 MEMBER B-RELATED"/>
    <property type="match status" value="1"/>
</dbReference>
<dbReference type="WBParaSite" id="TASK_0000147601-mRNA-1">
    <property type="protein sequence ID" value="TASK_0000147601-mRNA-1"/>
    <property type="gene ID" value="TASK_0000147601"/>
</dbReference>
<dbReference type="EMBL" id="UYRS01000393">
    <property type="protein sequence ID" value="VDK23113.1"/>
    <property type="molecule type" value="Genomic_DNA"/>
</dbReference>
<organism evidence="3">
    <name type="scientific">Taenia asiatica</name>
    <name type="common">Asian tapeworm</name>
    <dbReference type="NCBI Taxonomy" id="60517"/>
    <lineage>
        <taxon>Eukaryota</taxon>
        <taxon>Metazoa</taxon>
        <taxon>Spiralia</taxon>
        <taxon>Lophotrochozoa</taxon>
        <taxon>Platyhelminthes</taxon>
        <taxon>Cestoda</taxon>
        <taxon>Eucestoda</taxon>
        <taxon>Cyclophyllidea</taxon>
        <taxon>Taeniidae</taxon>
        <taxon>Taenia</taxon>
    </lineage>
</organism>
<dbReference type="Proteomes" id="UP000282613">
    <property type="component" value="Unassembled WGS sequence"/>
</dbReference>
<sequence>MAFRRDVALLVKKHWKGCVLVECSALYNFNTLAILREVLRFVQYRQCSQKLSTAQTAQAVWQRNQCCIP</sequence>
<evidence type="ECO:0000313" key="3">
    <source>
        <dbReference type="WBParaSite" id="TASK_0000147601-mRNA-1"/>
    </source>
</evidence>
<dbReference type="InterPro" id="IPR052661">
    <property type="entry name" value="Ras-like_GTPase_Reg"/>
</dbReference>
<protein>
    <submittedName>
        <fullName evidence="3">Transcriptional regulator</fullName>
    </submittedName>
</protein>
<reference evidence="1 2" key="2">
    <citation type="submission" date="2018-11" db="EMBL/GenBank/DDBJ databases">
        <authorList>
            <consortium name="Pathogen Informatics"/>
        </authorList>
    </citation>
    <scope>NUCLEOTIDE SEQUENCE [LARGE SCALE GENOMIC DNA]</scope>
</reference>
<dbReference type="STRING" id="60517.A0A0R3VVQ1"/>
<proteinExistence type="predicted"/>
<name>A0A0R3VVQ1_TAEAS</name>
<evidence type="ECO:0000313" key="2">
    <source>
        <dbReference type="Proteomes" id="UP000282613"/>
    </source>
</evidence>
<reference evidence="3" key="1">
    <citation type="submission" date="2017-02" db="UniProtKB">
        <authorList>
            <consortium name="WormBaseParasite"/>
        </authorList>
    </citation>
    <scope>IDENTIFICATION</scope>
</reference>
<keyword evidence="2" id="KW-1185">Reference proteome</keyword>
<gene>
    <name evidence="1" type="ORF">TASK_LOCUS1477</name>
</gene>
<accession>A0A0R3VVQ1</accession>
<dbReference type="AlphaFoldDB" id="A0A0R3VVQ1"/>
<evidence type="ECO:0000313" key="1">
    <source>
        <dbReference type="EMBL" id="VDK23113.1"/>
    </source>
</evidence>